<name>M0MUH8_9EURY</name>
<proteinExistence type="predicted"/>
<reference evidence="3 4" key="1">
    <citation type="journal article" date="2014" name="PLoS Genet.">
        <title>Phylogenetically driven sequencing of extremely halophilic archaea reveals strategies for static and dynamic osmo-response.</title>
        <authorList>
            <person name="Becker E.A."/>
            <person name="Seitzer P.M."/>
            <person name="Tritt A."/>
            <person name="Larsen D."/>
            <person name="Krusor M."/>
            <person name="Yao A.I."/>
            <person name="Wu D."/>
            <person name="Madern D."/>
            <person name="Eisen J.A."/>
            <person name="Darling A.E."/>
            <person name="Facciotti M.T."/>
        </authorList>
    </citation>
    <scope>NUCLEOTIDE SEQUENCE [LARGE SCALE GENOMIC DNA]</scope>
    <source>
        <strain evidence="3 4">DSM 8989</strain>
    </source>
</reference>
<organism evidence="3 4">
    <name type="scientific">Halococcus salifodinae DSM 8989</name>
    <dbReference type="NCBI Taxonomy" id="1227456"/>
    <lineage>
        <taxon>Archaea</taxon>
        <taxon>Methanobacteriati</taxon>
        <taxon>Methanobacteriota</taxon>
        <taxon>Stenosarchaea group</taxon>
        <taxon>Halobacteria</taxon>
        <taxon>Halobacteriales</taxon>
        <taxon>Halococcaceae</taxon>
        <taxon>Halococcus</taxon>
    </lineage>
</organism>
<dbReference type="RefSeq" id="WP_005046558.1">
    <property type="nucleotide sequence ID" value="NZ_AOME01000092.1"/>
</dbReference>
<feature type="compositionally biased region" description="Acidic residues" evidence="1">
    <location>
        <begin position="143"/>
        <end position="160"/>
    </location>
</feature>
<dbReference type="OrthoDB" id="28569at2157"/>
<dbReference type="AlphaFoldDB" id="M0MUH8"/>
<dbReference type="Proteomes" id="UP000011625">
    <property type="component" value="Unassembled WGS sequence"/>
</dbReference>
<gene>
    <name evidence="3" type="ORF">C450_19811</name>
</gene>
<feature type="region of interest" description="Disordered" evidence="1">
    <location>
        <begin position="136"/>
        <end position="160"/>
    </location>
</feature>
<dbReference type="PATRIC" id="fig|1227456.3.peg.4009"/>
<accession>M0MUH8</accession>
<dbReference type="EMBL" id="AOME01000092">
    <property type="protein sequence ID" value="EMA48424.1"/>
    <property type="molecule type" value="Genomic_DNA"/>
</dbReference>
<comment type="caution">
    <text evidence="3">The sequence shown here is derived from an EMBL/GenBank/DDBJ whole genome shotgun (WGS) entry which is preliminary data.</text>
</comment>
<dbReference type="Gene3D" id="2.40.50.140">
    <property type="entry name" value="Nucleic acid-binding proteins"/>
    <property type="match status" value="1"/>
</dbReference>
<evidence type="ECO:0000259" key="2">
    <source>
        <dbReference type="PROSITE" id="PS50926"/>
    </source>
</evidence>
<feature type="region of interest" description="Disordered" evidence="1">
    <location>
        <begin position="52"/>
        <end position="84"/>
    </location>
</feature>
<keyword evidence="4" id="KW-1185">Reference proteome</keyword>
<protein>
    <submittedName>
        <fullName evidence="3">Deoxyribonuclease/rho motif-related TRAM</fullName>
    </submittedName>
</protein>
<evidence type="ECO:0000313" key="3">
    <source>
        <dbReference type="EMBL" id="EMA48424.1"/>
    </source>
</evidence>
<dbReference type="Pfam" id="PF01938">
    <property type="entry name" value="TRAM"/>
    <property type="match status" value="1"/>
</dbReference>
<feature type="compositionally biased region" description="Basic and acidic residues" evidence="1">
    <location>
        <begin position="64"/>
        <end position="84"/>
    </location>
</feature>
<evidence type="ECO:0000256" key="1">
    <source>
        <dbReference type="SAM" id="MobiDB-lite"/>
    </source>
</evidence>
<dbReference type="PROSITE" id="PS50926">
    <property type="entry name" value="TRAM"/>
    <property type="match status" value="1"/>
</dbReference>
<feature type="domain" description="TRAM" evidence="2">
    <location>
        <begin position="78"/>
        <end position="137"/>
    </location>
</feature>
<dbReference type="STRING" id="1227456.C450_19811"/>
<dbReference type="SUPFAM" id="SSF50249">
    <property type="entry name" value="Nucleic acid-binding proteins"/>
    <property type="match status" value="1"/>
</dbReference>
<evidence type="ECO:0000313" key="4">
    <source>
        <dbReference type="Proteomes" id="UP000011625"/>
    </source>
</evidence>
<dbReference type="InterPro" id="IPR002792">
    <property type="entry name" value="TRAM_dom"/>
</dbReference>
<sequence length="160" mass="17499">MVEISDRLRCLFSTTVEQRGDSHEVTIPREELTHGEVDVGETYRVVVLPQAGLHSQATADDDQQSERDPTEDSERAPPVEEGDLREVTIETIGDQGDGIAKLDQGYVVIVPDTQPDDVVTVEITQARENVAFAQVRDGADSNESTDFDDSLANETLGEGE</sequence>
<dbReference type="InterPro" id="IPR012340">
    <property type="entry name" value="NA-bd_OB-fold"/>
</dbReference>